<comment type="similarity">
    <text evidence="2 4">Belongs to the flagella basal body rod proteins family.</text>
</comment>
<feature type="signal peptide" evidence="5">
    <location>
        <begin position="1"/>
        <end position="20"/>
    </location>
</feature>
<evidence type="ECO:0000313" key="8">
    <source>
        <dbReference type="EMBL" id="ETO91179.1"/>
    </source>
</evidence>
<dbReference type="InterPro" id="IPR010930">
    <property type="entry name" value="Flg_bb/hook_C_dom"/>
</dbReference>
<feature type="domain" description="Flagellar hook protein FlgE/F/G-like D1" evidence="7">
    <location>
        <begin position="111"/>
        <end position="167"/>
    </location>
</feature>
<dbReference type="GO" id="GO:0071978">
    <property type="term" value="P:bacterial-type flagellum-dependent swarming motility"/>
    <property type="evidence" value="ECO:0007669"/>
    <property type="project" value="TreeGrafter"/>
</dbReference>
<evidence type="ECO:0000256" key="3">
    <source>
        <dbReference type="ARBA" id="ARBA00023143"/>
    </source>
</evidence>
<dbReference type="GO" id="GO:0009425">
    <property type="term" value="C:bacterial-type flagellum basal body"/>
    <property type="evidence" value="ECO:0007669"/>
    <property type="project" value="UniProtKB-SubCell"/>
</dbReference>
<feature type="chain" id="PRO_5004827129" evidence="5">
    <location>
        <begin position="21"/>
        <end position="264"/>
    </location>
</feature>
<evidence type="ECO:0000256" key="4">
    <source>
        <dbReference type="RuleBase" id="RU362116"/>
    </source>
</evidence>
<accession>W2UZ20</accession>
<evidence type="ECO:0000256" key="2">
    <source>
        <dbReference type="ARBA" id="ARBA00009677"/>
    </source>
</evidence>
<dbReference type="EMBL" id="AXCJ01000008">
    <property type="protein sequence ID" value="ETO91179.1"/>
    <property type="molecule type" value="Genomic_DNA"/>
</dbReference>
<evidence type="ECO:0000259" key="6">
    <source>
        <dbReference type="Pfam" id="PF06429"/>
    </source>
</evidence>
<proteinExistence type="inferred from homology"/>
<evidence type="ECO:0000259" key="7">
    <source>
        <dbReference type="Pfam" id="PF22692"/>
    </source>
</evidence>
<dbReference type="PANTHER" id="PTHR30435">
    <property type="entry name" value="FLAGELLAR PROTEIN"/>
    <property type="match status" value="1"/>
</dbReference>
<keyword evidence="3 4" id="KW-0975">Bacterial flagellum</keyword>
<dbReference type="InterPro" id="IPR053967">
    <property type="entry name" value="LlgE_F_G-like_D1"/>
</dbReference>
<dbReference type="Proteomes" id="UP000018951">
    <property type="component" value="Unassembled WGS sequence"/>
</dbReference>
<comment type="subcellular location">
    <subcellularLocation>
        <location evidence="1 4">Bacterial flagellum basal body</location>
    </subcellularLocation>
</comment>
<keyword evidence="5" id="KW-0732">Signal</keyword>
<dbReference type="NCBIfam" id="TIGR03506">
    <property type="entry name" value="FlgEFG_subfam"/>
    <property type="match status" value="1"/>
</dbReference>
<dbReference type="SUPFAM" id="SSF117143">
    <property type="entry name" value="Flagellar hook protein flgE"/>
    <property type="match status" value="1"/>
</dbReference>
<dbReference type="AlphaFoldDB" id="W2UZ20"/>
<dbReference type="Pfam" id="PF06429">
    <property type="entry name" value="Flg_bbr_C"/>
    <property type="match status" value="1"/>
</dbReference>
<name>W2UZ20_9RICK</name>
<dbReference type="STRING" id="1401685.P857_668"/>
<sequence>MKLILVCMFSVCLFPYLSFASYSNAFYVMISRQKTLQTLSEVNANNIANNNTIGYHQDNLIMSEVIAGNSSKTSFNNDIGIYVNHTVGPLKHTNNTFDLAITKPHLYFGLLTEAGIRYTRNGQFRLNNNGVIVSYSGYPLSSAEGAPIYIPDDNGYGVSINSFGRVYSRLAEEIEENEISQIGIYYFPNQLEKTGDNLLYTDNNPQIPDMFFEVLQGFLEESNVSSLDATQNLVEIARNFESTTAIVKSYHKNINEVTNTMLKL</sequence>
<dbReference type="InterPro" id="IPR037925">
    <property type="entry name" value="FlgE/F/G-like"/>
</dbReference>
<evidence type="ECO:0000256" key="1">
    <source>
        <dbReference type="ARBA" id="ARBA00004117"/>
    </source>
</evidence>
<protein>
    <submittedName>
        <fullName evidence="8">Uncharacterized protein</fullName>
    </submittedName>
</protein>
<dbReference type="PANTHER" id="PTHR30435:SF19">
    <property type="entry name" value="FLAGELLAR BASAL-BODY ROD PROTEIN FLGG"/>
    <property type="match status" value="1"/>
</dbReference>
<dbReference type="InterPro" id="IPR020013">
    <property type="entry name" value="Flagellar_FlgE/F/G"/>
</dbReference>
<evidence type="ECO:0000256" key="5">
    <source>
        <dbReference type="SAM" id="SignalP"/>
    </source>
</evidence>
<gene>
    <name evidence="8" type="ORF">P857_668</name>
</gene>
<comment type="caution">
    <text evidence="8">The sequence shown here is derived from an EMBL/GenBank/DDBJ whole genome shotgun (WGS) entry which is preliminary data.</text>
</comment>
<dbReference type="Pfam" id="PF22692">
    <property type="entry name" value="LlgE_F_G_D1"/>
    <property type="match status" value="1"/>
</dbReference>
<evidence type="ECO:0000313" key="9">
    <source>
        <dbReference type="Proteomes" id="UP000018951"/>
    </source>
</evidence>
<organism evidence="8 9">
    <name type="scientific">Candidatus Xenolissoclinum pacificiensis L6</name>
    <dbReference type="NCBI Taxonomy" id="1401685"/>
    <lineage>
        <taxon>Bacteria</taxon>
        <taxon>Pseudomonadati</taxon>
        <taxon>Pseudomonadota</taxon>
        <taxon>Alphaproteobacteria</taxon>
        <taxon>Rickettsiales</taxon>
        <taxon>Anaplasmataceae</taxon>
        <taxon>Candidatus Xenolissoclinum</taxon>
    </lineage>
</organism>
<feature type="domain" description="Flagellar basal-body/hook protein C-terminal" evidence="6">
    <location>
        <begin position="216"/>
        <end position="258"/>
    </location>
</feature>
<keyword evidence="9" id="KW-1185">Reference proteome</keyword>
<reference evidence="8 9" key="1">
    <citation type="journal article" date="2013" name="PLoS ONE">
        <title>Bacterial endosymbiosis in a chordate host: long-term co-evolution and conservation of secondary metabolism.</title>
        <authorList>
            <person name="Kwan J.C."/>
            <person name="Schmidt E.W."/>
        </authorList>
    </citation>
    <scope>NUCLEOTIDE SEQUENCE [LARGE SCALE GENOMIC DNA]</scope>
    <source>
        <strain evidence="9">L6</strain>
    </source>
</reference>